<dbReference type="Pfam" id="PF05577">
    <property type="entry name" value="Peptidase_S28"/>
    <property type="match status" value="1"/>
</dbReference>
<name>A0A9P0AA01_BEMTA</name>
<dbReference type="AlphaFoldDB" id="A0A9P0AA01"/>
<dbReference type="GO" id="GO:0070008">
    <property type="term" value="F:serine-type exopeptidase activity"/>
    <property type="evidence" value="ECO:0007669"/>
    <property type="project" value="InterPro"/>
</dbReference>
<keyword evidence="5" id="KW-0325">Glycoprotein</keyword>
<organism evidence="6 7">
    <name type="scientific">Bemisia tabaci</name>
    <name type="common">Sweetpotato whitefly</name>
    <name type="synonym">Aleurodes tabaci</name>
    <dbReference type="NCBI Taxonomy" id="7038"/>
    <lineage>
        <taxon>Eukaryota</taxon>
        <taxon>Metazoa</taxon>
        <taxon>Ecdysozoa</taxon>
        <taxon>Arthropoda</taxon>
        <taxon>Hexapoda</taxon>
        <taxon>Insecta</taxon>
        <taxon>Pterygota</taxon>
        <taxon>Neoptera</taxon>
        <taxon>Paraneoptera</taxon>
        <taxon>Hemiptera</taxon>
        <taxon>Sternorrhyncha</taxon>
        <taxon>Aleyrodoidea</taxon>
        <taxon>Aleyrodidae</taxon>
        <taxon>Aleyrodinae</taxon>
        <taxon>Bemisia</taxon>
    </lineage>
</organism>
<dbReference type="GO" id="GO:0008239">
    <property type="term" value="F:dipeptidyl-peptidase activity"/>
    <property type="evidence" value="ECO:0007669"/>
    <property type="project" value="TreeGrafter"/>
</dbReference>
<dbReference type="SUPFAM" id="SSF53474">
    <property type="entry name" value="alpha/beta-Hydrolases"/>
    <property type="match status" value="1"/>
</dbReference>
<sequence>MLRQLDFHDSVPNVEDGLEWFEQKLDHFNPACTETWLQRYAVRMDNYGDNNLVFLFVEGYGAVRTKWLKHGHMSRMAEKFSAAEFIVEHRFYGGSKPKPNISLESLKFLSSEQSLADLAHFIKGMNTLHDFKNPKWIVFGGAYGGSLAAWLRYKYPHLVFAAVTSGSPLQAKVDFSEYMQKVSDSLALVNPQCVDAIKAANQKLIDGMSNATKREHYRELFRLCEPLEWNEKDIMTFFNSLRIDYTHAVQSHHIGMNTDSDAAYIDMNTMCNVMTDESIHCPVHRYAEVHKLLLASYGEKCTDHKYDGMVEWLKDTSYGPETNFWRQLYYQHCTEFGWFQSSGEKNDTFGDQFPAQFFIDLCTDVYGPSFDSEHLNKSAEETNTNYGGLSLPVSRVVFIHGSIDPWSPLGITTNPPEGSYAILINGVAHCASMLPETRDDPPQLIEARKKTEQIVGDWITGKKHRLAKRTFVF</sequence>
<reference evidence="6" key="1">
    <citation type="submission" date="2021-12" db="EMBL/GenBank/DDBJ databases">
        <authorList>
            <person name="King R."/>
        </authorList>
    </citation>
    <scope>NUCLEOTIDE SEQUENCE</scope>
</reference>
<dbReference type="InterPro" id="IPR029058">
    <property type="entry name" value="AB_hydrolase_fold"/>
</dbReference>
<dbReference type="PANTHER" id="PTHR11010:SF117">
    <property type="entry name" value="SERINE PROTEASE 16"/>
    <property type="match status" value="1"/>
</dbReference>
<evidence type="ECO:0000313" key="6">
    <source>
        <dbReference type="EMBL" id="CAH0387267.1"/>
    </source>
</evidence>
<evidence type="ECO:0008006" key="8">
    <source>
        <dbReference type="Google" id="ProtNLM"/>
    </source>
</evidence>
<dbReference type="Gene3D" id="1.20.120.980">
    <property type="entry name" value="Serine carboxypeptidase S28, SKS domain"/>
    <property type="match status" value="1"/>
</dbReference>
<evidence type="ECO:0000256" key="4">
    <source>
        <dbReference type="ARBA" id="ARBA00022801"/>
    </source>
</evidence>
<comment type="similarity">
    <text evidence="1">Belongs to the peptidase S28 family.</text>
</comment>
<dbReference type="Proteomes" id="UP001152759">
    <property type="component" value="Chromosome 3"/>
</dbReference>
<dbReference type="InterPro" id="IPR042269">
    <property type="entry name" value="Ser_carbopepase_S28_SKS"/>
</dbReference>
<evidence type="ECO:0000256" key="5">
    <source>
        <dbReference type="ARBA" id="ARBA00023180"/>
    </source>
</evidence>
<keyword evidence="3" id="KW-0732">Signal</keyword>
<evidence type="ECO:0000313" key="7">
    <source>
        <dbReference type="Proteomes" id="UP001152759"/>
    </source>
</evidence>
<keyword evidence="4" id="KW-0378">Hydrolase</keyword>
<gene>
    <name evidence="6" type="ORF">BEMITA_LOCUS6306</name>
</gene>
<keyword evidence="2" id="KW-0645">Protease</keyword>
<evidence type="ECO:0000256" key="3">
    <source>
        <dbReference type="ARBA" id="ARBA00022729"/>
    </source>
</evidence>
<evidence type="ECO:0000256" key="2">
    <source>
        <dbReference type="ARBA" id="ARBA00022670"/>
    </source>
</evidence>
<proteinExistence type="inferred from homology"/>
<dbReference type="EMBL" id="OU963864">
    <property type="protein sequence ID" value="CAH0387267.1"/>
    <property type="molecule type" value="Genomic_DNA"/>
</dbReference>
<keyword evidence="7" id="KW-1185">Reference proteome</keyword>
<protein>
    <recommendedName>
        <fullName evidence="8">Serine carboxypeptidase S28</fullName>
    </recommendedName>
</protein>
<accession>A0A9P0AA01</accession>
<dbReference type="GO" id="GO:0006508">
    <property type="term" value="P:proteolysis"/>
    <property type="evidence" value="ECO:0007669"/>
    <property type="project" value="UniProtKB-KW"/>
</dbReference>
<dbReference type="InterPro" id="IPR008758">
    <property type="entry name" value="Peptidase_S28"/>
</dbReference>
<dbReference type="Gene3D" id="3.40.50.1820">
    <property type="entry name" value="alpha/beta hydrolase"/>
    <property type="match status" value="1"/>
</dbReference>
<evidence type="ECO:0000256" key="1">
    <source>
        <dbReference type="ARBA" id="ARBA00011079"/>
    </source>
</evidence>
<dbReference type="PANTHER" id="PTHR11010">
    <property type="entry name" value="PROTEASE S28 PRO-X CARBOXYPEPTIDASE-RELATED"/>
    <property type="match status" value="1"/>
</dbReference>